<dbReference type="AlphaFoldDB" id="A0A6L5YGA4"/>
<dbReference type="Proteomes" id="UP000476055">
    <property type="component" value="Unassembled WGS sequence"/>
</dbReference>
<accession>A0A6L5YGA4</accession>
<evidence type="ECO:0000313" key="1">
    <source>
        <dbReference type="EMBL" id="MST57153.1"/>
    </source>
</evidence>
<comment type="caution">
    <text evidence="1">The sequence shown here is derived from an EMBL/GenBank/DDBJ whole genome shotgun (WGS) entry which is preliminary data.</text>
</comment>
<protein>
    <submittedName>
        <fullName evidence="1">Uncharacterized protein</fullName>
    </submittedName>
</protein>
<proteinExistence type="predicted"/>
<gene>
    <name evidence="1" type="ORF">FYJ59_02645</name>
</gene>
<sequence length="68" mass="7554">MAKLYTITLNGVTEDTYNKATDYIQANSLRLNYRPAASTIDAEFPDDIDPAKAPELADAVIREVHQTL</sequence>
<dbReference type="RefSeq" id="WP_154495141.1">
    <property type="nucleotide sequence ID" value="NZ_VUMU01000002.1"/>
</dbReference>
<reference evidence="1 2" key="1">
    <citation type="submission" date="2019-08" db="EMBL/GenBank/DDBJ databases">
        <title>In-depth cultivation of the pig gut microbiome towards novel bacterial diversity and tailored functional studies.</title>
        <authorList>
            <person name="Wylensek D."/>
            <person name="Hitch T.C.A."/>
            <person name="Clavel T."/>
        </authorList>
    </citation>
    <scope>NUCLEOTIDE SEQUENCE [LARGE SCALE GENOMIC DNA]</scope>
    <source>
        <strain evidence="1 2">WCA3-601-WT-6H</strain>
    </source>
</reference>
<organism evidence="1 2">
    <name type="scientific">Waltera intestinalis</name>
    <dbReference type="NCBI Taxonomy" id="2606635"/>
    <lineage>
        <taxon>Bacteria</taxon>
        <taxon>Bacillati</taxon>
        <taxon>Bacillota</taxon>
        <taxon>Clostridia</taxon>
        <taxon>Lachnospirales</taxon>
        <taxon>Lachnospiraceae</taxon>
        <taxon>Waltera</taxon>
    </lineage>
</organism>
<evidence type="ECO:0000313" key="2">
    <source>
        <dbReference type="Proteomes" id="UP000476055"/>
    </source>
</evidence>
<keyword evidence="2" id="KW-1185">Reference proteome</keyword>
<name>A0A6L5YGA4_9FIRM</name>
<dbReference type="EMBL" id="VUMU01000002">
    <property type="protein sequence ID" value="MST57153.1"/>
    <property type="molecule type" value="Genomic_DNA"/>
</dbReference>